<sequence>MTDTDQELVIRPATVHDFSGLLDLNRQLIENDVLSDEGRQLQTFKQMLAHPGLTILLALKDQKPVATCLLVIVPNLTRGCASFAIIENVVTHSDWRGKGIGRVLLDNAIERAFSHGCFKVMLQSGAANEKAHRFYERLGFSNTKVGYELRAPGYPARKLSR</sequence>
<dbReference type="PANTHER" id="PTHR43877">
    <property type="entry name" value="AMINOALKYLPHOSPHONATE N-ACETYLTRANSFERASE-RELATED-RELATED"/>
    <property type="match status" value="1"/>
</dbReference>
<dbReference type="InterPro" id="IPR016181">
    <property type="entry name" value="Acyl_CoA_acyltransferase"/>
</dbReference>
<evidence type="ECO:0000313" key="5">
    <source>
        <dbReference type="Proteomes" id="UP000664096"/>
    </source>
</evidence>
<evidence type="ECO:0000259" key="3">
    <source>
        <dbReference type="PROSITE" id="PS51186"/>
    </source>
</evidence>
<evidence type="ECO:0000256" key="1">
    <source>
        <dbReference type="ARBA" id="ARBA00022679"/>
    </source>
</evidence>
<dbReference type="GO" id="GO:0016747">
    <property type="term" value="F:acyltransferase activity, transferring groups other than amino-acyl groups"/>
    <property type="evidence" value="ECO:0007669"/>
    <property type="project" value="InterPro"/>
</dbReference>
<dbReference type="Proteomes" id="UP000664096">
    <property type="component" value="Unassembled WGS sequence"/>
</dbReference>
<protein>
    <submittedName>
        <fullName evidence="4">GNAT family N-acetyltransferase</fullName>
    </submittedName>
</protein>
<dbReference type="SUPFAM" id="SSF55729">
    <property type="entry name" value="Acyl-CoA N-acyltransferases (Nat)"/>
    <property type="match status" value="1"/>
</dbReference>
<organism evidence="4 5">
    <name type="scientific">Roseibium aggregatum</name>
    <dbReference type="NCBI Taxonomy" id="187304"/>
    <lineage>
        <taxon>Bacteria</taxon>
        <taxon>Pseudomonadati</taxon>
        <taxon>Pseudomonadota</taxon>
        <taxon>Alphaproteobacteria</taxon>
        <taxon>Hyphomicrobiales</taxon>
        <taxon>Stappiaceae</taxon>
        <taxon>Roseibium</taxon>
    </lineage>
</organism>
<comment type="caution">
    <text evidence="4">The sequence shown here is derived from an EMBL/GenBank/DDBJ whole genome shotgun (WGS) entry which is preliminary data.</text>
</comment>
<reference evidence="4" key="1">
    <citation type="submission" date="2020-12" db="EMBL/GenBank/DDBJ databases">
        <title>Oil enriched cultivation method for isolating marine PHA-producing bacteria.</title>
        <authorList>
            <person name="Zheng W."/>
            <person name="Yu S."/>
            <person name="Huang Y."/>
        </authorList>
    </citation>
    <scope>NUCLEOTIDE SEQUENCE</scope>
    <source>
        <strain evidence="4">SY-2-12</strain>
    </source>
</reference>
<dbReference type="Pfam" id="PF00583">
    <property type="entry name" value="Acetyltransf_1"/>
    <property type="match status" value="1"/>
</dbReference>
<dbReference type="PROSITE" id="PS51186">
    <property type="entry name" value="GNAT"/>
    <property type="match status" value="1"/>
</dbReference>
<evidence type="ECO:0000313" key="4">
    <source>
        <dbReference type="EMBL" id="MBN9670447.1"/>
    </source>
</evidence>
<dbReference type="CDD" id="cd04301">
    <property type="entry name" value="NAT_SF"/>
    <property type="match status" value="1"/>
</dbReference>
<dbReference type="Gene3D" id="3.40.630.30">
    <property type="match status" value="1"/>
</dbReference>
<name>A0A939ED97_9HYPH</name>
<proteinExistence type="predicted"/>
<dbReference type="PANTHER" id="PTHR43877:SF1">
    <property type="entry name" value="ACETYLTRANSFERASE"/>
    <property type="match status" value="1"/>
</dbReference>
<dbReference type="AlphaFoldDB" id="A0A939ED97"/>
<keyword evidence="1" id="KW-0808">Transferase</keyword>
<feature type="domain" description="N-acetyltransferase" evidence="3">
    <location>
        <begin position="8"/>
        <end position="161"/>
    </location>
</feature>
<keyword evidence="2" id="KW-0012">Acyltransferase</keyword>
<dbReference type="InterPro" id="IPR050832">
    <property type="entry name" value="Bact_Acetyltransf"/>
</dbReference>
<dbReference type="RefSeq" id="WP_207139929.1">
    <property type="nucleotide sequence ID" value="NZ_JAEKJZ010000001.1"/>
</dbReference>
<accession>A0A939ED97</accession>
<dbReference type="EMBL" id="JAEKJZ010000001">
    <property type="protein sequence ID" value="MBN9670447.1"/>
    <property type="molecule type" value="Genomic_DNA"/>
</dbReference>
<dbReference type="InterPro" id="IPR000182">
    <property type="entry name" value="GNAT_dom"/>
</dbReference>
<evidence type="ECO:0000256" key="2">
    <source>
        <dbReference type="ARBA" id="ARBA00023315"/>
    </source>
</evidence>
<gene>
    <name evidence="4" type="ORF">JF539_08875</name>
</gene>